<sequence length="403" mass="43812">MKGIHALLTTIAITGASAGVHTVPLRRSSALHSETPAVDEHLIAGASYKYISQGLLGLSERSRAINNIDSLPPTDHRVPITDFINAQYYFDISIGTPPQDFSVIVDTGSANVWIPSKDCTSLACHVHSKYDHDASETYAPNGSQVSISYASGSIEGYISRDSLHVGDLTIHDQLFAEATLEPGLALALGRCDGVIGLAYQPVAVNDIPPPIFNMLHQGLLDEPVFAVFLSHVDDRDDDSSEIVFGGQNEMHYEGSIVRLPLRRKAFWEVDFDAFNFGTETATFDSAGILFDTGTSMIALPRALVELIHSRIGAKWSPVTGQYSVDCQLRSQLPDMTFTLGGSEFPISATDYILELQDSCLSVFLALDVPDDSGPLAVLGQPFLRRWYSIYDFKNASVGLARAK</sequence>
<name>A0A3M7HIP3_HORWE</name>
<evidence type="ECO:0000256" key="6">
    <source>
        <dbReference type="ARBA" id="ARBA00023180"/>
    </source>
</evidence>
<dbReference type="PROSITE" id="PS00141">
    <property type="entry name" value="ASP_PROTEASE"/>
    <property type="match status" value="1"/>
</dbReference>
<dbReference type="PANTHER" id="PTHR47966">
    <property type="entry name" value="BETA-SITE APP-CLEAVING ENZYME, ISOFORM A-RELATED"/>
    <property type="match status" value="1"/>
</dbReference>
<feature type="active site" evidence="7">
    <location>
        <position position="291"/>
    </location>
</feature>
<dbReference type="InterPro" id="IPR033121">
    <property type="entry name" value="PEPTIDASE_A1"/>
</dbReference>
<dbReference type="PANTHER" id="PTHR47966:SF51">
    <property type="entry name" value="BETA-SITE APP-CLEAVING ENZYME, ISOFORM A-RELATED"/>
    <property type="match status" value="1"/>
</dbReference>
<keyword evidence="4 9" id="KW-0378">Hydrolase</keyword>
<dbReference type="VEuPathDB" id="FungiDB:BTJ68_00403"/>
<keyword evidence="5 8" id="KW-1015">Disulfide bond</keyword>
<dbReference type="GO" id="GO:0006508">
    <property type="term" value="P:proteolysis"/>
    <property type="evidence" value="ECO:0007669"/>
    <property type="project" value="UniProtKB-KW"/>
</dbReference>
<evidence type="ECO:0000259" key="11">
    <source>
        <dbReference type="PROSITE" id="PS51767"/>
    </source>
</evidence>
<evidence type="ECO:0000256" key="1">
    <source>
        <dbReference type="ARBA" id="ARBA00007447"/>
    </source>
</evidence>
<accession>A0A3M7HIP3</accession>
<evidence type="ECO:0000313" key="12">
    <source>
        <dbReference type="EMBL" id="RMZ13047.1"/>
    </source>
</evidence>
<dbReference type="InterPro" id="IPR001969">
    <property type="entry name" value="Aspartic_peptidase_AS"/>
</dbReference>
<keyword evidence="2 9" id="KW-0645">Protease</keyword>
<dbReference type="InterPro" id="IPR021109">
    <property type="entry name" value="Peptidase_aspartic_dom_sf"/>
</dbReference>
<comment type="caution">
    <text evidence="12">The sequence shown here is derived from an EMBL/GenBank/DDBJ whole genome shotgun (WGS) entry which is preliminary data.</text>
</comment>
<evidence type="ECO:0000256" key="8">
    <source>
        <dbReference type="PIRSR" id="PIRSR601461-2"/>
    </source>
</evidence>
<feature type="chain" id="PRO_5018047529" description="Peptidase A1 domain-containing protein" evidence="10">
    <location>
        <begin position="19"/>
        <end position="403"/>
    </location>
</feature>
<organism evidence="12 13">
    <name type="scientific">Hortaea werneckii</name>
    <name type="common">Black yeast</name>
    <name type="synonym">Cladosporium werneckii</name>
    <dbReference type="NCBI Taxonomy" id="91943"/>
    <lineage>
        <taxon>Eukaryota</taxon>
        <taxon>Fungi</taxon>
        <taxon>Dikarya</taxon>
        <taxon>Ascomycota</taxon>
        <taxon>Pezizomycotina</taxon>
        <taxon>Dothideomycetes</taxon>
        <taxon>Dothideomycetidae</taxon>
        <taxon>Mycosphaerellales</taxon>
        <taxon>Teratosphaeriaceae</taxon>
        <taxon>Hortaea</taxon>
    </lineage>
</organism>
<feature type="signal peptide" evidence="10">
    <location>
        <begin position="1"/>
        <end position="18"/>
    </location>
</feature>
<keyword evidence="10" id="KW-0732">Signal</keyword>
<dbReference type="EMBL" id="QWIO01000029">
    <property type="protein sequence ID" value="RMZ13047.1"/>
    <property type="molecule type" value="Genomic_DNA"/>
</dbReference>
<evidence type="ECO:0000256" key="5">
    <source>
        <dbReference type="ARBA" id="ARBA00023157"/>
    </source>
</evidence>
<feature type="disulfide bond" evidence="8">
    <location>
        <begin position="119"/>
        <end position="124"/>
    </location>
</feature>
<evidence type="ECO:0000256" key="10">
    <source>
        <dbReference type="SAM" id="SignalP"/>
    </source>
</evidence>
<reference evidence="12 13" key="1">
    <citation type="journal article" date="2018" name="BMC Genomics">
        <title>Genomic evidence for intraspecific hybridization in a clonal and extremely halotolerant yeast.</title>
        <authorList>
            <person name="Gostincar C."/>
            <person name="Stajich J.E."/>
            <person name="Zupancic J."/>
            <person name="Zalar P."/>
            <person name="Gunde-Cimerman N."/>
        </authorList>
    </citation>
    <scope>NUCLEOTIDE SEQUENCE [LARGE SCALE GENOMIC DNA]</scope>
    <source>
        <strain evidence="12 13">EXF-10513</strain>
    </source>
</reference>
<dbReference type="AlphaFoldDB" id="A0A3M7HIP3"/>
<feature type="disulfide bond" evidence="8">
    <location>
        <begin position="326"/>
        <end position="359"/>
    </location>
</feature>
<comment type="similarity">
    <text evidence="1 9">Belongs to the peptidase A1 family.</text>
</comment>
<dbReference type="Gene3D" id="2.40.70.10">
    <property type="entry name" value="Acid Proteases"/>
    <property type="match status" value="2"/>
</dbReference>
<evidence type="ECO:0000313" key="13">
    <source>
        <dbReference type="Proteomes" id="UP000269539"/>
    </source>
</evidence>
<proteinExistence type="inferred from homology"/>
<dbReference type="FunFam" id="2.40.70.10:FF:000149">
    <property type="entry name" value="Uncharacterized protein"/>
    <property type="match status" value="1"/>
</dbReference>
<dbReference type="GO" id="GO:0000324">
    <property type="term" value="C:fungal-type vacuole"/>
    <property type="evidence" value="ECO:0007669"/>
    <property type="project" value="TreeGrafter"/>
</dbReference>
<evidence type="ECO:0000256" key="9">
    <source>
        <dbReference type="RuleBase" id="RU000454"/>
    </source>
</evidence>
<dbReference type="GO" id="GO:0004190">
    <property type="term" value="F:aspartic-type endopeptidase activity"/>
    <property type="evidence" value="ECO:0007669"/>
    <property type="project" value="UniProtKB-KW"/>
</dbReference>
<dbReference type="InterPro" id="IPR001461">
    <property type="entry name" value="Aspartic_peptidase_A1"/>
</dbReference>
<dbReference type="Pfam" id="PF00026">
    <property type="entry name" value="Asp"/>
    <property type="match status" value="1"/>
</dbReference>
<keyword evidence="6" id="KW-0325">Glycoprotein</keyword>
<gene>
    <name evidence="12" type="ORF">D0864_00535</name>
</gene>
<feature type="active site" evidence="7">
    <location>
        <position position="106"/>
    </location>
</feature>
<dbReference type="FunFam" id="2.40.70.10:FF:000002">
    <property type="entry name" value="Vacuolar aspartic proteinase"/>
    <property type="match status" value="1"/>
</dbReference>
<evidence type="ECO:0000256" key="4">
    <source>
        <dbReference type="ARBA" id="ARBA00022801"/>
    </source>
</evidence>
<dbReference type="PRINTS" id="PR00792">
    <property type="entry name" value="PEPSIN"/>
</dbReference>
<protein>
    <recommendedName>
        <fullName evidence="11">Peptidase A1 domain-containing protein</fullName>
    </recommendedName>
</protein>
<evidence type="ECO:0000256" key="7">
    <source>
        <dbReference type="PIRSR" id="PIRSR601461-1"/>
    </source>
</evidence>
<evidence type="ECO:0000256" key="2">
    <source>
        <dbReference type="ARBA" id="ARBA00022670"/>
    </source>
</evidence>
<evidence type="ECO:0000256" key="3">
    <source>
        <dbReference type="ARBA" id="ARBA00022750"/>
    </source>
</evidence>
<dbReference type="PROSITE" id="PS51767">
    <property type="entry name" value="PEPTIDASE_A1"/>
    <property type="match status" value="1"/>
</dbReference>
<dbReference type="Proteomes" id="UP000269539">
    <property type="component" value="Unassembled WGS sequence"/>
</dbReference>
<keyword evidence="3 9" id="KW-0064">Aspartyl protease</keyword>
<feature type="domain" description="Peptidase A1" evidence="11">
    <location>
        <begin position="88"/>
        <end position="400"/>
    </location>
</feature>
<dbReference type="SUPFAM" id="SSF50630">
    <property type="entry name" value="Acid proteases"/>
    <property type="match status" value="1"/>
</dbReference>